<feature type="signal peptide" evidence="2">
    <location>
        <begin position="1"/>
        <end position="22"/>
    </location>
</feature>
<keyword evidence="1" id="KW-0472">Membrane</keyword>
<protein>
    <submittedName>
        <fullName evidence="3">Uncharacterized protein</fullName>
    </submittedName>
</protein>
<feature type="chain" id="PRO_5030923799" evidence="2">
    <location>
        <begin position="23"/>
        <end position="785"/>
    </location>
</feature>
<feature type="transmembrane region" description="Helical" evidence="1">
    <location>
        <begin position="485"/>
        <end position="509"/>
    </location>
</feature>
<organism evidence="3">
    <name type="scientific">Noctiluca scintillans</name>
    <name type="common">Sea sparkle</name>
    <name type="synonym">Red tide dinoflagellate</name>
    <dbReference type="NCBI Taxonomy" id="2966"/>
    <lineage>
        <taxon>Eukaryota</taxon>
        <taxon>Sar</taxon>
        <taxon>Alveolata</taxon>
        <taxon>Dinophyceae</taxon>
        <taxon>Noctilucales</taxon>
        <taxon>Noctilucaceae</taxon>
        <taxon>Noctiluca</taxon>
    </lineage>
</organism>
<dbReference type="EMBL" id="HBFQ01008044">
    <property type="protein sequence ID" value="CAD8831287.1"/>
    <property type="molecule type" value="Transcribed_RNA"/>
</dbReference>
<gene>
    <name evidence="3" type="ORF">NSCI0253_LOCUS5634</name>
</gene>
<proteinExistence type="predicted"/>
<accession>A0A7S0ZT56</accession>
<keyword evidence="2" id="KW-0732">Signal</keyword>
<keyword evidence="1" id="KW-1133">Transmembrane helix</keyword>
<name>A0A7S0ZT56_NOCSC</name>
<keyword evidence="1" id="KW-0812">Transmembrane</keyword>
<evidence type="ECO:0000256" key="2">
    <source>
        <dbReference type="SAM" id="SignalP"/>
    </source>
</evidence>
<evidence type="ECO:0000313" key="3">
    <source>
        <dbReference type="EMBL" id="CAD8831287.1"/>
    </source>
</evidence>
<evidence type="ECO:0000256" key="1">
    <source>
        <dbReference type="SAM" id="Phobius"/>
    </source>
</evidence>
<dbReference type="AlphaFoldDB" id="A0A7S0ZT56"/>
<sequence length="785" mass="85371">MKNSYPFSLVLVAVGLPLGVVAESCETREVGLLFEDAELEDTSLLAISARPRRMGMERRGTTELWRRVGDLLVNSSEVLVRLDVGEDSALSTAPALLSGLEEVTKFASKDLAVFVDGLDRCDADLQRSMRHRSDLQAAYDANRSGFEACVTLETHAAQVLAGCTATVGKDGGTADCQAEREALMARTAECEKARLNMNTGACHLETEARLQCEARSRCASCIFGASMALPQRGAPRADTQETEPGRTWRTAVVLRCLSSGLKRLIRSQEATTLRRCINWANKNSSEDGDEIVLSGCARDEQPQCFEEQRWVHPCQSCPTMPQSLSALEKKGGVLVGDFVCGQHVELRAMEHKSCNDQGEGAVTLPVVCTEIANFTLELETRSDAGGTSLRVAVPESSQVIPLDQDGWITTNVTVSMSLQARKHFTLKLSGNSGAVQIRDLRVLSPVCALERSLETSEEVSLLQGGEGPVLLAVSEYVRKTSTSSVLLVVLFPIGVFLLAIAACGMVLGVEGVDFGKKKTVEKVARSESQTARSTMGESKSSDRAVPFERFRQQPVQSTVVDPFTAVDATVLCPELEVPGSSECVVAMPSLAGVQRGEVLLRNVTDKTGQPLLRVGTTTQRSTSTNSEYVLLAKTNEQELTFCELCFPEPGQEGEHPIGQVFQWNGSLYAKVWEERAQVARARPMDVDLRTFLVTSATANHWQVRFQGNFVERKASVVSETGQIISMITPGDDLVFPRSDADFYKLRLGPQADAGMIIIVLLAIDRIIALSQGAERLSWRSDGALR</sequence>
<reference evidence="3" key="1">
    <citation type="submission" date="2021-01" db="EMBL/GenBank/DDBJ databases">
        <authorList>
            <person name="Corre E."/>
            <person name="Pelletier E."/>
            <person name="Niang G."/>
            <person name="Scheremetjew M."/>
            <person name="Finn R."/>
            <person name="Kale V."/>
            <person name="Holt S."/>
            <person name="Cochrane G."/>
            <person name="Meng A."/>
            <person name="Brown T."/>
            <person name="Cohen L."/>
        </authorList>
    </citation>
    <scope>NUCLEOTIDE SEQUENCE</scope>
</reference>